<dbReference type="Pfam" id="PF11512">
    <property type="entry name" value="Atu4866"/>
    <property type="match status" value="1"/>
</dbReference>
<gene>
    <name evidence="1" type="ORF">SAMN05421803_101691</name>
</gene>
<dbReference type="RefSeq" id="WP_218619478.1">
    <property type="nucleotide sequence ID" value="NZ_FQZK01000001.1"/>
</dbReference>
<evidence type="ECO:0000313" key="1">
    <source>
        <dbReference type="EMBL" id="SHI59836.1"/>
    </source>
</evidence>
<name>A0A1M6CFS0_9ACTN</name>
<dbReference type="Gene3D" id="2.30.40.10">
    <property type="entry name" value="Urease, subunit C, domain 1"/>
    <property type="match status" value="1"/>
</dbReference>
<dbReference type="Gene3D" id="2.40.128.290">
    <property type="entry name" value="Uncharacterised protein Atu4866, PF11512"/>
    <property type="match status" value="1"/>
</dbReference>
<accession>A0A1M6CFS0</accession>
<dbReference type="STRING" id="758803.SAMN05421803_101691"/>
<dbReference type="InterPro" id="IPR020955">
    <property type="entry name" value="Uncharacterised_Atu4866"/>
</dbReference>
<organism evidence="1 2">
    <name type="scientific">Nocardiopsis flavescens</name>
    <dbReference type="NCBI Taxonomy" id="758803"/>
    <lineage>
        <taxon>Bacteria</taxon>
        <taxon>Bacillati</taxon>
        <taxon>Actinomycetota</taxon>
        <taxon>Actinomycetes</taxon>
        <taxon>Streptosporangiales</taxon>
        <taxon>Nocardiopsidaceae</taxon>
        <taxon>Nocardiopsis</taxon>
    </lineage>
</organism>
<dbReference type="EMBL" id="FQZK01000001">
    <property type="protein sequence ID" value="SHI59836.1"/>
    <property type="molecule type" value="Genomic_DNA"/>
</dbReference>
<dbReference type="InterPro" id="IPR038646">
    <property type="entry name" value="Atu4866-like_sf"/>
</dbReference>
<evidence type="ECO:0000313" key="2">
    <source>
        <dbReference type="Proteomes" id="UP000184452"/>
    </source>
</evidence>
<dbReference type="SUPFAM" id="SSF51338">
    <property type="entry name" value="Composite domain of metallo-dependent hydrolases"/>
    <property type="match status" value="1"/>
</dbReference>
<reference evidence="1 2" key="1">
    <citation type="submission" date="2016-11" db="EMBL/GenBank/DDBJ databases">
        <authorList>
            <person name="Jaros S."/>
            <person name="Januszkiewicz K."/>
            <person name="Wedrychowicz H."/>
        </authorList>
    </citation>
    <scope>NUCLEOTIDE SEQUENCE [LARGE SCALE GENOMIC DNA]</scope>
    <source>
        <strain evidence="1 2">CGMCC 4.5723</strain>
    </source>
</reference>
<dbReference type="AlphaFoldDB" id="A0A1M6CFS0"/>
<sequence length="245" mass="24911">MNSTSFPGFTDAALAAVRAGAERPLLLTGATVHTLDPLIGTVRGADLLVVGEVVVGVGPGIVTAAEDDGAIVVDAHGTTVLPSRPALVHGSGGRGGAGTLAPGARADLVVVDGDAADPAAAVGLALASPGRIRAALADGVPVHWAGLPLGDGTGAPARPRPEEAAVDPDRVGVWIDTGGFLHQELGADGRYDETRGGRPHAFQGRFWTDGDRIDYLDDLGFWAFGTFDGDTLHHAGYTLHLGEAR</sequence>
<dbReference type="Proteomes" id="UP000184452">
    <property type="component" value="Unassembled WGS sequence"/>
</dbReference>
<protein>
    <submittedName>
        <fullName evidence="1">Protein Atu4866</fullName>
    </submittedName>
</protein>
<proteinExistence type="predicted"/>
<dbReference type="GO" id="GO:0016810">
    <property type="term" value="F:hydrolase activity, acting on carbon-nitrogen (but not peptide) bonds"/>
    <property type="evidence" value="ECO:0007669"/>
    <property type="project" value="InterPro"/>
</dbReference>
<dbReference type="InterPro" id="IPR011059">
    <property type="entry name" value="Metal-dep_hydrolase_composite"/>
</dbReference>
<keyword evidence="2" id="KW-1185">Reference proteome</keyword>